<protein>
    <submittedName>
        <fullName evidence="4">Uncharacterized protein</fullName>
    </submittedName>
</protein>
<dbReference type="Proteomes" id="UP000887564">
    <property type="component" value="Unplaced"/>
</dbReference>
<evidence type="ECO:0000256" key="1">
    <source>
        <dbReference type="SAM" id="Coils"/>
    </source>
</evidence>
<reference evidence="4" key="1">
    <citation type="submission" date="2022-11" db="UniProtKB">
        <authorList>
            <consortium name="WormBaseParasite"/>
        </authorList>
    </citation>
    <scope>IDENTIFICATION</scope>
</reference>
<feature type="coiled-coil region" evidence="1">
    <location>
        <begin position="62"/>
        <end position="99"/>
    </location>
</feature>
<keyword evidence="2" id="KW-0472">Membrane</keyword>
<feature type="transmembrane region" description="Helical" evidence="2">
    <location>
        <begin position="159"/>
        <end position="182"/>
    </location>
</feature>
<proteinExistence type="predicted"/>
<name>A0A914S2K2_PAREQ</name>
<evidence type="ECO:0000256" key="2">
    <source>
        <dbReference type="SAM" id="Phobius"/>
    </source>
</evidence>
<organism evidence="3 4">
    <name type="scientific">Parascaris equorum</name>
    <name type="common">Equine roundworm</name>
    <dbReference type="NCBI Taxonomy" id="6256"/>
    <lineage>
        <taxon>Eukaryota</taxon>
        <taxon>Metazoa</taxon>
        <taxon>Ecdysozoa</taxon>
        <taxon>Nematoda</taxon>
        <taxon>Chromadorea</taxon>
        <taxon>Rhabditida</taxon>
        <taxon>Spirurina</taxon>
        <taxon>Ascaridomorpha</taxon>
        <taxon>Ascaridoidea</taxon>
        <taxon>Ascarididae</taxon>
        <taxon>Parascaris</taxon>
    </lineage>
</organism>
<evidence type="ECO:0000313" key="4">
    <source>
        <dbReference type="WBParaSite" id="PEQ_0001253701-mRNA-1"/>
    </source>
</evidence>
<sequence length="196" mass="22077">LVINNFSALRGENERLVNEVSEKNRIIDDLNKIRDEKEWSLGEHRQWLADANSRASDLEGTLKARDTTIESLRKEIDDLKKVSEEMQHLEVRLQEAQQHVSEPGKDEELKTKLSTISLRRKMMPNGSSANISNGSATLMTGPSFLLVNSTERGRVRKTALLVSAFLFVGSFVCLFAATVTVIRHNFVVFSCAVFEL</sequence>
<keyword evidence="1" id="KW-0175">Coiled coil</keyword>
<keyword evidence="2" id="KW-1133">Transmembrane helix</keyword>
<keyword evidence="2" id="KW-0812">Transmembrane</keyword>
<evidence type="ECO:0000313" key="3">
    <source>
        <dbReference type="Proteomes" id="UP000887564"/>
    </source>
</evidence>
<keyword evidence="3" id="KW-1185">Reference proteome</keyword>
<accession>A0A914S2K2</accession>
<dbReference type="WBParaSite" id="PEQ_0001253701-mRNA-1">
    <property type="protein sequence ID" value="PEQ_0001253701-mRNA-1"/>
    <property type="gene ID" value="PEQ_0001253701"/>
</dbReference>
<dbReference type="AlphaFoldDB" id="A0A914S2K2"/>